<feature type="signal peptide" evidence="2">
    <location>
        <begin position="1"/>
        <end position="20"/>
    </location>
</feature>
<feature type="region of interest" description="Disordered" evidence="1">
    <location>
        <begin position="23"/>
        <end position="58"/>
    </location>
</feature>
<dbReference type="InterPro" id="IPR021727">
    <property type="entry name" value="DUF3299"/>
</dbReference>
<reference evidence="3 4" key="1">
    <citation type="journal article" date="2015" name="Genome Announc.">
        <title>Complete Genome Sequence of Sedimenticola thiotaurini Strain SIP-G1, a Polyphosphate- and Polyhydroxyalkanoate-Accumulating Sulfur-Oxidizing Gammaproteobacterium Isolated from Salt Marsh Sediments.</title>
        <authorList>
            <person name="Flood B.E."/>
            <person name="Jones D.S."/>
            <person name="Bailey J.V."/>
        </authorList>
    </citation>
    <scope>NUCLEOTIDE SEQUENCE [LARGE SCALE GENOMIC DNA]</scope>
    <source>
        <strain evidence="3 4">SIP-G1</strain>
    </source>
</reference>
<protein>
    <recommendedName>
        <fullName evidence="5">DUF3299 domain-containing protein</fullName>
    </recommendedName>
</protein>
<dbReference type="Pfam" id="PF11736">
    <property type="entry name" value="DUF3299"/>
    <property type="match status" value="1"/>
</dbReference>
<sequence>MMRFRCLLSLLLLVPMVLTGCDRSADSQTQTGSDTQQPGTSAVGEAGRVPETVTSPVDSGDLVAKEMDWDELIPEDWRPELLMEEFNADDISDEDPRAQELLDKLMELWSKAPVVQALEGQRVKLPGFVVPLEMDAERIDQFLLVPYYGACIHVPPPPANQTVHVVMREGTAFPGHLFDTVWVTGTIRVERLSSQLGEAGYRMENASVVPYQ</sequence>
<accession>A0A0F7JY20</accession>
<evidence type="ECO:0000313" key="3">
    <source>
        <dbReference type="EMBL" id="AKH20149.1"/>
    </source>
</evidence>
<keyword evidence="2" id="KW-0732">Signal</keyword>
<gene>
    <name evidence="3" type="ORF">AAY24_07025</name>
</gene>
<proteinExistence type="predicted"/>
<feature type="compositionally biased region" description="Low complexity" evidence="1">
    <location>
        <begin position="26"/>
        <end position="41"/>
    </location>
</feature>
<evidence type="ECO:0008006" key="5">
    <source>
        <dbReference type="Google" id="ProtNLM"/>
    </source>
</evidence>
<evidence type="ECO:0000313" key="4">
    <source>
        <dbReference type="Proteomes" id="UP000034410"/>
    </source>
</evidence>
<dbReference type="OrthoDB" id="9784998at2"/>
<feature type="chain" id="PRO_5002517305" description="DUF3299 domain-containing protein" evidence="2">
    <location>
        <begin position="21"/>
        <end position="212"/>
    </location>
</feature>
<dbReference type="EMBL" id="CP011412">
    <property type="protein sequence ID" value="AKH20149.1"/>
    <property type="molecule type" value="Genomic_DNA"/>
</dbReference>
<keyword evidence="4" id="KW-1185">Reference proteome</keyword>
<name>A0A0F7JY20_9GAMM</name>
<evidence type="ECO:0000256" key="2">
    <source>
        <dbReference type="SAM" id="SignalP"/>
    </source>
</evidence>
<dbReference type="AlphaFoldDB" id="A0A0F7JY20"/>
<dbReference type="PROSITE" id="PS51257">
    <property type="entry name" value="PROKAR_LIPOPROTEIN"/>
    <property type="match status" value="1"/>
</dbReference>
<dbReference type="Gene3D" id="2.40.50.870">
    <property type="entry name" value="Protein of unknown function (DUF3299)"/>
    <property type="match status" value="1"/>
</dbReference>
<evidence type="ECO:0000256" key="1">
    <source>
        <dbReference type="SAM" id="MobiDB-lite"/>
    </source>
</evidence>
<dbReference type="KEGG" id="seds:AAY24_07025"/>
<organism evidence="3 4">
    <name type="scientific">Sedimenticola thiotaurini</name>
    <dbReference type="NCBI Taxonomy" id="1543721"/>
    <lineage>
        <taxon>Bacteria</taxon>
        <taxon>Pseudomonadati</taxon>
        <taxon>Pseudomonadota</taxon>
        <taxon>Gammaproteobacteria</taxon>
        <taxon>Chromatiales</taxon>
        <taxon>Sedimenticolaceae</taxon>
        <taxon>Sedimenticola</taxon>
    </lineage>
</organism>
<dbReference type="Proteomes" id="UP000034410">
    <property type="component" value="Chromosome"/>
</dbReference>